<dbReference type="InterPro" id="IPR002347">
    <property type="entry name" value="SDR_fam"/>
</dbReference>
<gene>
    <name evidence="5" type="ORF">BB560_000967</name>
</gene>
<evidence type="ECO:0000256" key="1">
    <source>
        <dbReference type="ARBA" id="ARBA00006484"/>
    </source>
</evidence>
<keyword evidence="3" id="KW-0560">Oxidoreductase</keyword>
<dbReference type="InterPro" id="IPR020904">
    <property type="entry name" value="Sc_DH/Rdtase_CS"/>
</dbReference>
<evidence type="ECO:0000256" key="2">
    <source>
        <dbReference type="ARBA" id="ARBA00022857"/>
    </source>
</evidence>
<evidence type="ECO:0000313" key="6">
    <source>
        <dbReference type="Proteomes" id="UP000245609"/>
    </source>
</evidence>
<organism evidence="5 6">
    <name type="scientific">Smittium megazygosporum</name>
    <dbReference type="NCBI Taxonomy" id="133381"/>
    <lineage>
        <taxon>Eukaryota</taxon>
        <taxon>Fungi</taxon>
        <taxon>Fungi incertae sedis</taxon>
        <taxon>Zoopagomycota</taxon>
        <taxon>Kickxellomycotina</taxon>
        <taxon>Harpellomycetes</taxon>
        <taxon>Harpellales</taxon>
        <taxon>Legeriomycetaceae</taxon>
        <taxon>Smittium</taxon>
    </lineage>
</organism>
<dbReference type="PRINTS" id="PR00081">
    <property type="entry name" value="GDHRDH"/>
</dbReference>
<comment type="similarity">
    <text evidence="1 4">Belongs to the short-chain dehydrogenases/reductases (SDR) family.</text>
</comment>
<comment type="caution">
    <text evidence="5">The sequence shown here is derived from an EMBL/GenBank/DDBJ whole genome shotgun (WGS) entry which is preliminary data.</text>
</comment>
<dbReference type="PRINTS" id="PR00080">
    <property type="entry name" value="SDRFAMILY"/>
</dbReference>
<dbReference type="AlphaFoldDB" id="A0A2T9ZJ11"/>
<dbReference type="SUPFAM" id="SSF51735">
    <property type="entry name" value="NAD(P)-binding Rossmann-fold domains"/>
    <property type="match status" value="1"/>
</dbReference>
<evidence type="ECO:0000313" key="5">
    <source>
        <dbReference type="EMBL" id="PVV04542.1"/>
    </source>
</evidence>
<evidence type="ECO:0000256" key="4">
    <source>
        <dbReference type="RuleBase" id="RU000363"/>
    </source>
</evidence>
<evidence type="ECO:0000256" key="3">
    <source>
        <dbReference type="ARBA" id="ARBA00023002"/>
    </source>
</evidence>
<dbReference type="PANTHER" id="PTHR42901">
    <property type="entry name" value="ALCOHOL DEHYDROGENASE"/>
    <property type="match status" value="1"/>
</dbReference>
<keyword evidence="2" id="KW-0521">NADP</keyword>
<proteinExistence type="inferred from homology"/>
<evidence type="ECO:0008006" key="7">
    <source>
        <dbReference type="Google" id="ProtNLM"/>
    </source>
</evidence>
<dbReference type="PANTHER" id="PTHR42901:SF1">
    <property type="entry name" value="ALCOHOL DEHYDROGENASE"/>
    <property type="match status" value="1"/>
</dbReference>
<dbReference type="STRING" id="133381.A0A2T9ZJ11"/>
<dbReference type="FunFam" id="3.40.50.720:FF:000047">
    <property type="entry name" value="NADP-dependent L-serine/L-allo-threonine dehydrogenase"/>
    <property type="match status" value="1"/>
</dbReference>
<dbReference type="Proteomes" id="UP000245609">
    <property type="component" value="Unassembled WGS sequence"/>
</dbReference>
<dbReference type="InterPro" id="IPR036291">
    <property type="entry name" value="NAD(P)-bd_dom_sf"/>
</dbReference>
<dbReference type="PROSITE" id="PS00061">
    <property type="entry name" value="ADH_SHORT"/>
    <property type="match status" value="1"/>
</dbReference>
<dbReference type="OrthoDB" id="1933717at2759"/>
<reference evidence="5 6" key="1">
    <citation type="journal article" date="2018" name="MBio">
        <title>Comparative Genomics Reveals the Core Gene Toolbox for the Fungus-Insect Symbiosis.</title>
        <authorList>
            <person name="Wang Y."/>
            <person name="Stata M."/>
            <person name="Wang W."/>
            <person name="Stajich J.E."/>
            <person name="White M.M."/>
            <person name="Moncalvo J.M."/>
        </authorList>
    </citation>
    <scope>NUCLEOTIDE SEQUENCE [LARGE SCALE GENOMIC DNA]</scope>
    <source>
        <strain evidence="5 6">SC-DP-2</strain>
    </source>
</reference>
<dbReference type="Pfam" id="PF00106">
    <property type="entry name" value="adh_short"/>
    <property type="match status" value="1"/>
</dbReference>
<dbReference type="EMBL" id="MBFS01000112">
    <property type="protein sequence ID" value="PVV04542.1"/>
    <property type="molecule type" value="Genomic_DNA"/>
</dbReference>
<name>A0A2T9ZJ11_9FUNG</name>
<keyword evidence="6" id="KW-1185">Reference proteome</keyword>
<protein>
    <recommendedName>
        <fullName evidence="7">Oxidoreductase</fullName>
    </recommendedName>
</protein>
<sequence>MISSLKGQNVLITGASSGFGWYSALNFAKYDSNLILFARRMERLEKLKEEIRILYPTISVRIYKVDVSNKQSIEEAFKQVNTDIKRIDILVNNAGLSQGSDPLRTISEESIDIMINTNVKGLVWVTQLVLPGMLQRNSGHIINVGSIAGLNTAPVLSVYGATKHAVHALSESLRIETVSSNIKVSEICPGLAETEFGGVCFNGDEEKEDQIYGNMELLTGQDVADMILFIASRHPRCVISQAVILPVSQANTFVVHRQK</sequence>
<dbReference type="GO" id="GO:0016616">
    <property type="term" value="F:oxidoreductase activity, acting on the CH-OH group of donors, NAD or NADP as acceptor"/>
    <property type="evidence" value="ECO:0007669"/>
    <property type="project" value="UniProtKB-ARBA"/>
</dbReference>
<accession>A0A2T9ZJ11</accession>
<dbReference type="Gene3D" id="3.40.50.720">
    <property type="entry name" value="NAD(P)-binding Rossmann-like Domain"/>
    <property type="match status" value="1"/>
</dbReference>